<dbReference type="InterPro" id="IPR051676">
    <property type="entry name" value="UPF0053_domain"/>
</dbReference>
<evidence type="ECO:0000313" key="14">
    <source>
        <dbReference type="Proteomes" id="UP001611383"/>
    </source>
</evidence>
<sequence>MLVLANGVLAGAELAIISVRKTRVRELVESGRRGARAVSALRDNPERFLATVQIGITVVSATAGAFGGASLAQPLATVLQGLGVGAEIASRLALALVIGVISYLSLVLGELVPKSLALRYSEGYALLIGRPLRFLSRLTRPVVWLLTASSNLVLHFFKDRTSFTESRMSSEEVQQTVEDASRSGAVHPRSGDIASRALDLASLSVADVMVPRPKVVGLRRHAPLEELKQVLQERGHSRLPVYEGTLDRVVGYVVGTDLLSIALEQGTLDLEDALRPAYFIPETTRALDALQQMQVRRTPMALVVDERGGLAGLVTLEDLLEELVGEIFSESDVPPDCLHREPDGAILADATLSVREVNRALELALPEGEAWATIGGLCLALAGVIPAPGTRLTTDDGTELEVVDASARRVKQIRIRPPPRPAAEVEPEPQHPSV</sequence>
<dbReference type="PANTHER" id="PTHR43099">
    <property type="entry name" value="UPF0053 PROTEIN YRKA"/>
    <property type="match status" value="1"/>
</dbReference>
<keyword evidence="5 9" id="KW-1133">Transmembrane helix</keyword>
<gene>
    <name evidence="13" type="ORF">F0U60_13220</name>
</gene>
<dbReference type="InterPro" id="IPR005170">
    <property type="entry name" value="Transptr-assoc_dom"/>
</dbReference>
<evidence type="ECO:0000259" key="12">
    <source>
        <dbReference type="PROSITE" id="PS51846"/>
    </source>
</evidence>
<keyword evidence="14" id="KW-1185">Reference proteome</keyword>
<dbReference type="InterPro" id="IPR036318">
    <property type="entry name" value="FAD-bd_PCMH-like_sf"/>
</dbReference>
<keyword evidence="7 9" id="KW-0472">Membrane</keyword>
<keyword evidence="2" id="KW-1003">Cell membrane</keyword>
<feature type="domain" description="CNNM transmembrane" evidence="12">
    <location>
        <begin position="1"/>
        <end position="190"/>
    </location>
</feature>
<evidence type="ECO:0000256" key="3">
    <source>
        <dbReference type="ARBA" id="ARBA00022692"/>
    </source>
</evidence>
<dbReference type="PANTHER" id="PTHR43099:SF5">
    <property type="entry name" value="HLYC_CORC FAMILY TRANSPORTER"/>
    <property type="match status" value="1"/>
</dbReference>
<evidence type="ECO:0000256" key="5">
    <source>
        <dbReference type="ARBA" id="ARBA00022989"/>
    </source>
</evidence>
<reference evidence="13 14" key="1">
    <citation type="submission" date="2019-08" db="EMBL/GenBank/DDBJ databases">
        <title>Archangium and Cystobacter genomes.</title>
        <authorList>
            <person name="Chen I.-C.K."/>
            <person name="Wielgoss S."/>
        </authorList>
    </citation>
    <scope>NUCLEOTIDE SEQUENCE [LARGE SCALE GENOMIC DNA]</scope>
    <source>
        <strain evidence="13 14">Cbm 6</strain>
    </source>
</reference>
<evidence type="ECO:0000256" key="7">
    <source>
        <dbReference type="ARBA" id="ARBA00023136"/>
    </source>
</evidence>
<name>A0ABY9WME4_9BACT</name>
<proteinExistence type="predicted"/>
<protein>
    <submittedName>
        <fullName evidence="13">HlyC/CorC family transporter</fullName>
    </submittedName>
</protein>
<evidence type="ECO:0000256" key="9">
    <source>
        <dbReference type="PROSITE-ProRule" id="PRU01193"/>
    </source>
</evidence>
<comment type="subcellular location">
    <subcellularLocation>
        <location evidence="1">Cell membrane</location>
        <topology evidence="1">Multi-pass membrane protein</topology>
    </subcellularLocation>
</comment>
<dbReference type="Gene3D" id="3.30.465.10">
    <property type="match status" value="1"/>
</dbReference>
<dbReference type="SMART" id="SM01091">
    <property type="entry name" value="CorC_HlyC"/>
    <property type="match status" value="1"/>
</dbReference>
<keyword evidence="3 9" id="KW-0812">Transmembrane</keyword>
<keyword evidence="4" id="KW-0677">Repeat</keyword>
<feature type="domain" description="CBS" evidence="11">
    <location>
        <begin position="273"/>
        <end position="330"/>
    </location>
</feature>
<evidence type="ECO:0000313" key="13">
    <source>
        <dbReference type="EMBL" id="WNG44950.1"/>
    </source>
</evidence>
<keyword evidence="6 8" id="KW-0129">CBS domain</keyword>
<dbReference type="Gene3D" id="3.10.580.10">
    <property type="entry name" value="CBS-domain"/>
    <property type="match status" value="1"/>
</dbReference>
<evidence type="ECO:0000256" key="1">
    <source>
        <dbReference type="ARBA" id="ARBA00004651"/>
    </source>
</evidence>
<dbReference type="SUPFAM" id="SSF56176">
    <property type="entry name" value="FAD-binding/transporter-associated domain-like"/>
    <property type="match status" value="1"/>
</dbReference>
<dbReference type="PROSITE" id="PS51371">
    <property type="entry name" value="CBS"/>
    <property type="match status" value="2"/>
</dbReference>
<dbReference type="PROSITE" id="PS51846">
    <property type="entry name" value="CNNM"/>
    <property type="match status" value="1"/>
</dbReference>
<evidence type="ECO:0000256" key="4">
    <source>
        <dbReference type="ARBA" id="ARBA00022737"/>
    </source>
</evidence>
<dbReference type="SMART" id="SM00116">
    <property type="entry name" value="CBS"/>
    <property type="match status" value="2"/>
</dbReference>
<feature type="domain" description="CBS" evidence="11">
    <location>
        <begin position="209"/>
        <end position="270"/>
    </location>
</feature>
<organism evidence="13 14">
    <name type="scientific">Archangium minus</name>
    <dbReference type="NCBI Taxonomy" id="83450"/>
    <lineage>
        <taxon>Bacteria</taxon>
        <taxon>Pseudomonadati</taxon>
        <taxon>Myxococcota</taxon>
        <taxon>Myxococcia</taxon>
        <taxon>Myxococcales</taxon>
        <taxon>Cystobacterineae</taxon>
        <taxon>Archangiaceae</taxon>
        <taxon>Archangium</taxon>
    </lineage>
</organism>
<dbReference type="Proteomes" id="UP001611383">
    <property type="component" value="Chromosome"/>
</dbReference>
<feature type="region of interest" description="Disordered" evidence="10">
    <location>
        <begin position="413"/>
        <end position="434"/>
    </location>
</feature>
<dbReference type="Pfam" id="PF03471">
    <property type="entry name" value="CorC_HlyC"/>
    <property type="match status" value="1"/>
</dbReference>
<evidence type="ECO:0000259" key="11">
    <source>
        <dbReference type="PROSITE" id="PS51371"/>
    </source>
</evidence>
<dbReference type="SUPFAM" id="SSF54631">
    <property type="entry name" value="CBS-domain pair"/>
    <property type="match status" value="1"/>
</dbReference>
<dbReference type="CDD" id="cd04590">
    <property type="entry name" value="CBS_pair_CorC_HlyC_assoc"/>
    <property type="match status" value="1"/>
</dbReference>
<dbReference type="Pfam" id="PF00571">
    <property type="entry name" value="CBS"/>
    <property type="match status" value="2"/>
</dbReference>
<evidence type="ECO:0000256" key="10">
    <source>
        <dbReference type="SAM" id="MobiDB-lite"/>
    </source>
</evidence>
<dbReference type="InterPro" id="IPR016169">
    <property type="entry name" value="FAD-bd_PCMH_sub2"/>
</dbReference>
<dbReference type="InterPro" id="IPR046342">
    <property type="entry name" value="CBS_dom_sf"/>
</dbReference>
<dbReference type="InterPro" id="IPR002550">
    <property type="entry name" value="CNNM"/>
</dbReference>
<dbReference type="InterPro" id="IPR000644">
    <property type="entry name" value="CBS_dom"/>
</dbReference>
<dbReference type="RefSeq" id="WP_395825222.1">
    <property type="nucleotide sequence ID" value="NZ_CP043494.1"/>
</dbReference>
<evidence type="ECO:0000256" key="2">
    <source>
        <dbReference type="ARBA" id="ARBA00022475"/>
    </source>
</evidence>
<dbReference type="Pfam" id="PF01595">
    <property type="entry name" value="CNNM"/>
    <property type="match status" value="1"/>
</dbReference>
<accession>A0ABY9WME4</accession>
<evidence type="ECO:0000256" key="8">
    <source>
        <dbReference type="PROSITE-ProRule" id="PRU00703"/>
    </source>
</evidence>
<dbReference type="InterPro" id="IPR044751">
    <property type="entry name" value="Ion_transp-like_CBS"/>
</dbReference>
<dbReference type="EMBL" id="CP043494">
    <property type="protein sequence ID" value="WNG44950.1"/>
    <property type="molecule type" value="Genomic_DNA"/>
</dbReference>
<evidence type="ECO:0000256" key="6">
    <source>
        <dbReference type="ARBA" id="ARBA00023122"/>
    </source>
</evidence>